<keyword evidence="2" id="KW-0520">NAD</keyword>
<dbReference type="GO" id="GO:0051287">
    <property type="term" value="F:NAD binding"/>
    <property type="evidence" value="ECO:0007669"/>
    <property type="project" value="InterPro"/>
</dbReference>
<evidence type="ECO:0000313" key="5">
    <source>
        <dbReference type="Proteomes" id="UP000037660"/>
    </source>
</evidence>
<dbReference type="Proteomes" id="UP000037660">
    <property type="component" value="Unassembled WGS sequence"/>
</dbReference>
<sequence>MAILVASAPLPAAPYVDALRRAAPGVPVWTEADAPPPDAVEALLAWRLRPGQVAQYPALRVVCSVAAGTDKLLAVPDLPPALPVTRVVDPAQALQMAQFALACALAHTRELERYAAQQAAARWERHPVRPAERCRVGLLGLGAVGQAMAQAFLAVGYPVAGWSRRPRTLPGVRAHCGSEGLAALLAETDLLVGALPLTAETRGLLDRERLGRLPRGAYVIHLGRGEQLVEADLRALLDEGHLAGAALDVFEREPPPPDDWVWRHPRVRATPHIAAQASFDTVAAQCLEAWRQVRAGERPARAVDRAAGY</sequence>
<accession>A0A0K8NVU3</accession>
<dbReference type="InterPro" id="IPR036291">
    <property type="entry name" value="NAD(P)-bd_dom_sf"/>
</dbReference>
<dbReference type="EC" id="1.1.1.95" evidence="4"/>
<evidence type="ECO:0000313" key="4">
    <source>
        <dbReference type="EMBL" id="GAP34506.1"/>
    </source>
</evidence>
<comment type="caution">
    <text evidence="4">The sequence shown here is derived from an EMBL/GenBank/DDBJ whole genome shotgun (WGS) entry which is preliminary data.</text>
</comment>
<reference evidence="5" key="1">
    <citation type="submission" date="2015-07" db="EMBL/GenBank/DDBJ databases">
        <title>Discovery of a poly(ethylene terephthalate assimilation.</title>
        <authorList>
            <person name="Yoshida S."/>
            <person name="Hiraga K."/>
            <person name="Takehana T."/>
            <person name="Taniguchi I."/>
            <person name="Yamaji H."/>
            <person name="Maeda Y."/>
            <person name="Toyohara K."/>
            <person name="Miyamoto K."/>
            <person name="Kimura Y."/>
            <person name="Oda K."/>
        </authorList>
    </citation>
    <scope>NUCLEOTIDE SEQUENCE [LARGE SCALE GENOMIC DNA]</scope>
    <source>
        <strain evidence="5">NBRC 110686 / TISTR 2288 / 201-F6</strain>
    </source>
</reference>
<dbReference type="GO" id="GO:0004617">
    <property type="term" value="F:phosphoglycerate dehydrogenase activity"/>
    <property type="evidence" value="ECO:0007669"/>
    <property type="project" value="UniProtKB-EC"/>
</dbReference>
<dbReference type="Pfam" id="PF02826">
    <property type="entry name" value="2-Hacid_dh_C"/>
    <property type="match status" value="1"/>
</dbReference>
<evidence type="ECO:0000256" key="2">
    <source>
        <dbReference type="ARBA" id="ARBA00023027"/>
    </source>
</evidence>
<proteinExistence type="predicted"/>
<protein>
    <submittedName>
        <fullName evidence="4">D-3-phosphoglycerate dehydrogenase</fullName>
        <ecNumber evidence="4">1.1.1.95</ecNumber>
    </submittedName>
</protein>
<dbReference type="AlphaFoldDB" id="A0A0K8NVU3"/>
<dbReference type="PANTHER" id="PTHR43333">
    <property type="entry name" value="2-HACID_DH_C DOMAIN-CONTAINING PROTEIN"/>
    <property type="match status" value="1"/>
</dbReference>
<name>A0A0K8NVU3_PISS1</name>
<dbReference type="EMBL" id="BBYR01000007">
    <property type="protein sequence ID" value="GAP34506.1"/>
    <property type="molecule type" value="Genomic_DNA"/>
</dbReference>
<keyword evidence="5" id="KW-1185">Reference proteome</keyword>
<dbReference type="RefSeq" id="WP_054018612.1">
    <property type="nucleotide sequence ID" value="NZ_BBYR01000007.1"/>
</dbReference>
<organism evidence="4 5">
    <name type="scientific">Piscinibacter sakaiensis</name>
    <name type="common">Ideonella sakaiensis</name>
    <dbReference type="NCBI Taxonomy" id="1547922"/>
    <lineage>
        <taxon>Bacteria</taxon>
        <taxon>Pseudomonadati</taxon>
        <taxon>Pseudomonadota</taxon>
        <taxon>Betaproteobacteria</taxon>
        <taxon>Burkholderiales</taxon>
        <taxon>Sphaerotilaceae</taxon>
        <taxon>Piscinibacter</taxon>
    </lineage>
</organism>
<keyword evidence="1 4" id="KW-0560">Oxidoreductase</keyword>
<evidence type="ECO:0000256" key="1">
    <source>
        <dbReference type="ARBA" id="ARBA00023002"/>
    </source>
</evidence>
<feature type="domain" description="D-isomer specific 2-hydroxyacid dehydrogenase NAD-binding" evidence="3">
    <location>
        <begin position="102"/>
        <end position="274"/>
    </location>
</feature>
<evidence type="ECO:0000259" key="3">
    <source>
        <dbReference type="Pfam" id="PF02826"/>
    </source>
</evidence>
<dbReference type="PANTHER" id="PTHR43333:SF1">
    <property type="entry name" value="D-ISOMER SPECIFIC 2-HYDROXYACID DEHYDROGENASE NAD-BINDING DOMAIN-CONTAINING PROTEIN"/>
    <property type="match status" value="1"/>
</dbReference>
<dbReference type="SUPFAM" id="SSF51735">
    <property type="entry name" value="NAD(P)-binding Rossmann-fold domains"/>
    <property type="match status" value="1"/>
</dbReference>
<reference evidence="4 5" key="2">
    <citation type="journal article" date="2016" name="Science">
        <title>A bacterium that degrades and assimilates poly(ethylene terephthalate).</title>
        <authorList>
            <person name="Yoshida S."/>
            <person name="Hiraga K."/>
            <person name="Takehana T."/>
            <person name="Taniguchi I."/>
            <person name="Yamaji H."/>
            <person name="Maeda Y."/>
            <person name="Toyohara K."/>
            <person name="Miyamoto K."/>
            <person name="Kimura Y."/>
            <person name="Oda K."/>
        </authorList>
    </citation>
    <scope>NUCLEOTIDE SEQUENCE [LARGE SCALE GENOMIC DNA]</scope>
    <source>
        <strain evidence="5">NBRC 110686 / TISTR 2288 / 201-F6</strain>
    </source>
</reference>
<dbReference type="OrthoDB" id="9787219at2"/>
<dbReference type="InterPro" id="IPR006140">
    <property type="entry name" value="D-isomer_DH_NAD-bd"/>
</dbReference>
<dbReference type="Gene3D" id="3.40.50.720">
    <property type="entry name" value="NAD(P)-binding Rossmann-like Domain"/>
    <property type="match status" value="2"/>
</dbReference>
<gene>
    <name evidence="4" type="ORF">ISF6_4681</name>
</gene>
<dbReference type="STRING" id="1547922.ISF6_4681"/>
<dbReference type="CDD" id="cd12164">
    <property type="entry name" value="GDH_like_2"/>
    <property type="match status" value="1"/>
</dbReference>